<protein>
    <submittedName>
        <fullName evidence="1">DUF432 domain-containing protein</fullName>
    </submittedName>
</protein>
<evidence type="ECO:0000313" key="1">
    <source>
        <dbReference type="EMBL" id="MCZ0859805.1"/>
    </source>
</evidence>
<organism evidence="1 2">
    <name type="scientific">Methanocorpusculum petauri</name>
    <dbReference type="NCBI Taxonomy" id="3002863"/>
    <lineage>
        <taxon>Archaea</taxon>
        <taxon>Methanobacteriati</taxon>
        <taxon>Methanobacteriota</taxon>
        <taxon>Stenosarchaea group</taxon>
        <taxon>Methanomicrobia</taxon>
        <taxon>Methanomicrobiales</taxon>
        <taxon>Methanocorpusculaceae</taxon>
        <taxon>Methanocorpusculum</taxon>
    </lineage>
</organism>
<gene>
    <name evidence="1" type="ORF">O0S10_01020</name>
</gene>
<dbReference type="InterPro" id="IPR007366">
    <property type="entry name" value="DUF432"/>
</dbReference>
<dbReference type="Pfam" id="PF04254">
    <property type="entry name" value="DUF432"/>
    <property type="match status" value="1"/>
</dbReference>
<dbReference type="EMBL" id="JAPTGB010000002">
    <property type="protein sequence ID" value="MCZ0859805.1"/>
    <property type="molecule type" value="Genomic_DNA"/>
</dbReference>
<sequence>MRITRSRTARDKIPVSVPVPENAGEPAEDMPFFNYGAFSFDYAINFSRLSISIEQKLDMYHYHRELGKWKRDTNVSVKEGRMLLHPVEPLYLPEAVTDYLEIRFDEVMIEPRGTSILFLTFPIEIGVFIQASGVTSILDVVSFKTPKYSLYGNANRGVITRWHKSGVFSYPPRVRNYLEGVLRLQIENTTDDWINVSRAVIHEKGMQVYFDEHFVSMAAEMVITPGGTAAVTGVARPLHEGMTRSLRMYEPRRSASFSNAAGSLIDSTFIMDAGLT</sequence>
<comment type="caution">
    <text evidence="1">The sequence shown here is derived from an EMBL/GenBank/DDBJ whole genome shotgun (WGS) entry which is preliminary data.</text>
</comment>
<accession>A0ABT4IDI6</accession>
<reference evidence="1" key="1">
    <citation type="submission" date="2022-12" db="EMBL/GenBank/DDBJ databases">
        <title>Isolation and characterisation of novel Methanocorpusculum spp. from native Australian herbivores indicates the genus is ancestrally host-associated.</title>
        <authorList>
            <person name="Volmer J.G."/>
            <person name="Soo R.M."/>
            <person name="Evans P.N."/>
            <person name="Hoedt E.C."/>
            <person name="Astorga Alsina A.L."/>
            <person name="Woodcroft B.J."/>
            <person name="Tyson G.W."/>
            <person name="Hugenholtz P."/>
            <person name="Morrison M."/>
        </authorList>
    </citation>
    <scope>NUCLEOTIDE SEQUENCE</scope>
    <source>
        <strain evidence="1">MG</strain>
    </source>
</reference>
<proteinExistence type="predicted"/>
<dbReference type="RefSeq" id="WP_268924025.1">
    <property type="nucleotide sequence ID" value="NZ_JAPTGB010000002.1"/>
</dbReference>
<dbReference type="Proteomes" id="UP001141422">
    <property type="component" value="Unassembled WGS sequence"/>
</dbReference>
<name>A0ABT4IDI6_9EURY</name>
<keyword evidence="2" id="KW-1185">Reference proteome</keyword>
<evidence type="ECO:0000313" key="2">
    <source>
        <dbReference type="Proteomes" id="UP001141422"/>
    </source>
</evidence>